<keyword evidence="15" id="KW-1185">Reference proteome</keyword>
<gene>
    <name evidence="14" type="ORF">Adt_45277</name>
</gene>
<evidence type="ECO:0000256" key="6">
    <source>
        <dbReference type="ARBA" id="ARBA00022816"/>
    </source>
</evidence>
<feature type="transmembrane region" description="Helical" evidence="13">
    <location>
        <begin position="65"/>
        <end position="87"/>
    </location>
</feature>
<keyword evidence="12" id="KW-0539">Nucleus</keyword>
<evidence type="ECO:0000256" key="13">
    <source>
        <dbReference type="SAM" id="Phobius"/>
    </source>
</evidence>
<keyword evidence="4" id="KW-0813">Transport</keyword>
<keyword evidence="7" id="KW-0653">Protein transport</keyword>
<evidence type="ECO:0000256" key="3">
    <source>
        <dbReference type="ARBA" id="ARBA00005760"/>
    </source>
</evidence>
<keyword evidence="10" id="KW-0906">Nuclear pore complex</keyword>
<dbReference type="PANTHER" id="PTHR13269:SF6">
    <property type="entry name" value="NUCLEOPORIN NDC1"/>
    <property type="match status" value="1"/>
</dbReference>
<accession>A0ABD1PDY2</accession>
<keyword evidence="11 13" id="KW-0472">Membrane</keyword>
<keyword evidence="8 13" id="KW-1133">Transmembrane helix</keyword>
<feature type="transmembrane region" description="Helical" evidence="13">
    <location>
        <begin position="221"/>
        <end position="240"/>
    </location>
</feature>
<evidence type="ECO:0000256" key="9">
    <source>
        <dbReference type="ARBA" id="ARBA00023010"/>
    </source>
</evidence>
<evidence type="ECO:0000256" key="11">
    <source>
        <dbReference type="ARBA" id="ARBA00023136"/>
    </source>
</evidence>
<organism evidence="14 15">
    <name type="scientific">Abeliophyllum distichum</name>
    <dbReference type="NCBI Taxonomy" id="126358"/>
    <lineage>
        <taxon>Eukaryota</taxon>
        <taxon>Viridiplantae</taxon>
        <taxon>Streptophyta</taxon>
        <taxon>Embryophyta</taxon>
        <taxon>Tracheophyta</taxon>
        <taxon>Spermatophyta</taxon>
        <taxon>Magnoliopsida</taxon>
        <taxon>eudicotyledons</taxon>
        <taxon>Gunneridae</taxon>
        <taxon>Pentapetalae</taxon>
        <taxon>asterids</taxon>
        <taxon>lamiids</taxon>
        <taxon>Lamiales</taxon>
        <taxon>Oleaceae</taxon>
        <taxon>Forsythieae</taxon>
        <taxon>Abeliophyllum</taxon>
    </lineage>
</organism>
<evidence type="ECO:0000256" key="12">
    <source>
        <dbReference type="ARBA" id="ARBA00023242"/>
    </source>
</evidence>
<protein>
    <submittedName>
        <fullName evidence="14">Nucleoporin protein Ndc1-Nup</fullName>
    </submittedName>
</protein>
<dbReference type="GO" id="GO:0005643">
    <property type="term" value="C:nuclear pore"/>
    <property type="evidence" value="ECO:0007669"/>
    <property type="project" value="UniProtKB-SubCell"/>
</dbReference>
<feature type="transmembrane region" description="Helical" evidence="13">
    <location>
        <begin position="174"/>
        <end position="191"/>
    </location>
</feature>
<comment type="similarity">
    <text evidence="3">Belongs to the NDC1 family.</text>
</comment>
<evidence type="ECO:0000256" key="8">
    <source>
        <dbReference type="ARBA" id="ARBA00022989"/>
    </source>
</evidence>
<feature type="transmembrane region" description="Helical" evidence="13">
    <location>
        <begin position="134"/>
        <end position="154"/>
    </location>
</feature>
<comment type="caution">
    <text evidence="14">The sequence shown here is derived from an EMBL/GenBank/DDBJ whole genome shotgun (WGS) entry which is preliminary data.</text>
</comment>
<evidence type="ECO:0000256" key="4">
    <source>
        <dbReference type="ARBA" id="ARBA00022448"/>
    </source>
</evidence>
<dbReference type="EMBL" id="JBFOLK010000014">
    <property type="protein sequence ID" value="KAL2461857.1"/>
    <property type="molecule type" value="Genomic_DNA"/>
</dbReference>
<keyword evidence="5 13" id="KW-0812">Transmembrane</keyword>
<feature type="transmembrane region" description="Helical" evidence="13">
    <location>
        <begin position="252"/>
        <end position="273"/>
    </location>
</feature>
<dbReference type="Proteomes" id="UP001604336">
    <property type="component" value="Unassembled WGS sequence"/>
</dbReference>
<dbReference type="PANTHER" id="PTHR13269">
    <property type="entry name" value="NUCLEOPORIN NDC1"/>
    <property type="match status" value="1"/>
</dbReference>
<evidence type="ECO:0000313" key="14">
    <source>
        <dbReference type="EMBL" id="KAL2461857.1"/>
    </source>
</evidence>
<dbReference type="Pfam" id="PF09531">
    <property type="entry name" value="Ndc1_Nup"/>
    <property type="match status" value="1"/>
</dbReference>
<keyword evidence="9" id="KW-0811">Translocation</keyword>
<evidence type="ECO:0000256" key="1">
    <source>
        <dbReference type="ARBA" id="ARBA00004232"/>
    </source>
</evidence>
<dbReference type="GO" id="GO:0031965">
    <property type="term" value="C:nuclear membrane"/>
    <property type="evidence" value="ECO:0007669"/>
    <property type="project" value="UniProtKB-SubCell"/>
</dbReference>
<keyword evidence="6" id="KW-0509">mRNA transport</keyword>
<feature type="transmembrane region" description="Helical" evidence="13">
    <location>
        <begin position="32"/>
        <end position="53"/>
    </location>
</feature>
<evidence type="ECO:0000256" key="2">
    <source>
        <dbReference type="ARBA" id="ARBA00004567"/>
    </source>
</evidence>
<proteinExistence type="inferred from homology"/>
<reference evidence="15" key="1">
    <citation type="submission" date="2024-07" db="EMBL/GenBank/DDBJ databases">
        <title>Two chromosome-level genome assemblies of Korean endemic species Abeliophyllum distichum and Forsythia ovata (Oleaceae).</title>
        <authorList>
            <person name="Jang H."/>
        </authorList>
    </citation>
    <scope>NUCLEOTIDE SEQUENCE [LARGE SCALE GENOMIC DNA]</scope>
</reference>
<evidence type="ECO:0000256" key="10">
    <source>
        <dbReference type="ARBA" id="ARBA00023132"/>
    </source>
</evidence>
<dbReference type="GO" id="GO:0051028">
    <property type="term" value="P:mRNA transport"/>
    <property type="evidence" value="ECO:0007669"/>
    <property type="project" value="UniProtKB-KW"/>
</dbReference>
<name>A0ABD1PDY2_9LAMI</name>
<evidence type="ECO:0000313" key="15">
    <source>
        <dbReference type="Proteomes" id="UP001604336"/>
    </source>
</evidence>
<sequence>MSISAFVERTLFKDKDGGATHHTIIKHRFFSFLIWTSLHSTLLIFLSKTLFLFPFTQNPFTPTFISLLLFISFHISLLLFSTFLFFISSPHPLSPAFPFETSLAFLRLVFVSGGGAQCQNLSAFKRRVRVSLSFVLFVSVCAVVGTVSVFSVCWGCDVFYIESRSQMAGVFRKLGFRGFAIGLFYGLHYVYKQRLILRFPIIQRPPFFSFKMGLPSAVGQALKLSGAGYLASGVLTFFLPNESKNQVNVGKFIIEQLILFIGSFVVILCWELSHHLHQVLHTKRFKFAPPKGSTAAETNPSEPLLATLEGSRPKSLVHYLAYLDLCMVSESNVDTWRRAALFEETGENYRKAIAVCLRPLEQFTLNLSEGLQSTSVENSLQLSDQLQAEQLGELKLYESFYDSQLCSWCARIVASLTAKSHMEDRFGVAQLSGSNVTVISTLLSSLLAVEILMGKKTNLPSPHYLMGPAGIKWATTSTGRRDSAVGATVKIRGSPLYAKAYSMADVLKTSIYCMVSAFHGETLNSEKAGLLGKDWIVSGKPLYGNRELLLQKLRLFLGCV</sequence>
<dbReference type="AlphaFoldDB" id="A0ABD1PDY2"/>
<comment type="subcellular location">
    <subcellularLocation>
        <location evidence="1">Nucleus membrane</location>
        <topology evidence="1">Multi-pass membrane protein</topology>
    </subcellularLocation>
    <subcellularLocation>
        <location evidence="2">Nucleus</location>
        <location evidence="2">Nuclear pore complex</location>
    </subcellularLocation>
</comment>
<dbReference type="InterPro" id="IPR019049">
    <property type="entry name" value="Nucleoporin_prot_Ndc1/Nup"/>
</dbReference>
<dbReference type="GO" id="GO:0015031">
    <property type="term" value="P:protein transport"/>
    <property type="evidence" value="ECO:0007669"/>
    <property type="project" value="UniProtKB-KW"/>
</dbReference>
<evidence type="ECO:0000256" key="5">
    <source>
        <dbReference type="ARBA" id="ARBA00022692"/>
    </source>
</evidence>
<evidence type="ECO:0000256" key="7">
    <source>
        <dbReference type="ARBA" id="ARBA00022927"/>
    </source>
</evidence>